<dbReference type="PANTHER" id="PTHR24114:SF31">
    <property type="entry name" value="NLR FAMILY MEMBER X1"/>
    <property type="match status" value="1"/>
</dbReference>
<dbReference type="SUPFAM" id="SSF52047">
    <property type="entry name" value="RNI-like"/>
    <property type="match status" value="1"/>
</dbReference>
<keyword evidence="4" id="KW-1185">Reference proteome</keyword>
<sequence>MVEAVGIERSDTNITTRSRQSARSGRSSKFSKYTKASEADDNAPKRPQWDYDTDIEDEKSDSVNEYDSSSSARRLYQNACRMYGTIPVSYFLRHNEDAELKLDYHQIGPLGARAIAVALTCNTKILSFSVRDNGIGSEGALAMAEMLTENNYIQSLDLSENDIGKLEKCYLGNDAIQGMSKALADSQKLTTLNLSGNQFSDGKALGQVVAENASLKSINLSWNQFVNPAILDTLAENVALTRIDLSYNGLTDAGVKSLINFLTKNNVVEQLDLSCNRLGPNSAIAIAEGLKTNTTLKELSLKRNPWLAPGCLIIAKSIVANLELDLELLDFSDISVCKEFNELNLKEVRPNMKVIIGGTFVERKKKKPKMDPMTMLKTYMEQQNLRLVDFFNKLDTDGSMSLSREEFKSGIQMAGIPMTENEIELLLDVLDKDGDNEINYSFAKEKLKMTI</sequence>
<dbReference type="Gene3D" id="1.10.238.10">
    <property type="entry name" value="EF-hand"/>
    <property type="match status" value="1"/>
</dbReference>
<dbReference type="InterPro" id="IPR001611">
    <property type="entry name" value="Leu-rich_rpt"/>
</dbReference>
<name>A0ABN7TF08_OIKDI</name>
<organism evidence="3 4">
    <name type="scientific">Oikopleura dioica</name>
    <name type="common">Tunicate</name>
    <dbReference type="NCBI Taxonomy" id="34765"/>
    <lineage>
        <taxon>Eukaryota</taxon>
        <taxon>Metazoa</taxon>
        <taxon>Chordata</taxon>
        <taxon>Tunicata</taxon>
        <taxon>Appendicularia</taxon>
        <taxon>Copelata</taxon>
        <taxon>Oikopleuridae</taxon>
        <taxon>Oikopleura</taxon>
    </lineage>
</organism>
<dbReference type="CDD" id="cd00051">
    <property type="entry name" value="EFh"/>
    <property type="match status" value="1"/>
</dbReference>
<dbReference type="InterPro" id="IPR052394">
    <property type="entry name" value="LRR-containing"/>
</dbReference>
<dbReference type="InterPro" id="IPR002048">
    <property type="entry name" value="EF_hand_dom"/>
</dbReference>
<dbReference type="Gene3D" id="3.80.10.10">
    <property type="entry name" value="Ribonuclease Inhibitor"/>
    <property type="match status" value="3"/>
</dbReference>
<dbReference type="SMART" id="SM00054">
    <property type="entry name" value="EFh"/>
    <property type="match status" value="2"/>
</dbReference>
<accession>A0ABN7TF08</accession>
<feature type="region of interest" description="Disordered" evidence="1">
    <location>
        <begin position="1"/>
        <end position="68"/>
    </location>
</feature>
<dbReference type="SMART" id="SM00368">
    <property type="entry name" value="LRR_RI"/>
    <property type="match status" value="5"/>
</dbReference>
<feature type="domain" description="EF-hand" evidence="2">
    <location>
        <begin position="382"/>
        <end position="417"/>
    </location>
</feature>
<dbReference type="Pfam" id="PF13499">
    <property type="entry name" value="EF-hand_7"/>
    <property type="match status" value="1"/>
</dbReference>
<evidence type="ECO:0000256" key="1">
    <source>
        <dbReference type="SAM" id="MobiDB-lite"/>
    </source>
</evidence>
<dbReference type="Pfam" id="PF13516">
    <property type="entry name" value="LRR_6"/>
    <property type="match status" value="6"/>
</dbReference>
<evidence type="ECO:0000313" key="4">
    <source>
        <dbReference type="Proteomes" id="UP001158576"/>
    </source>
</evidence>
<dbReference type="PROSITE" id="PS50222">
    <property type="entry name" value="EF_HAND_2"/>
    <property type="match status" value="1"/>
</dbReference>
<gene>
    <name evidence="3" type="ORF">OKIOD_LOCUS16975</name>
</gene>
<feature type="compositionally biased region" description="Basic and acidic residues" evidence="1">
    <location>
        <begin position="1"/>
        <end position="11"/>
    </location>
</feature>
<dbReference type="Proteomes" id="UP001158576">
    <property type="component" value="Chromosome 2"/>
</dbReference>
<proteinExistence type="predicted"/>
<dbReference type="InterPro" id="IPR032675">
    <property type="entry name" value="LRR_dom_sf"/>
</dbReference>
<evidence type="ECO:0000259" key="2">
    <source>
        <dbReference type="PROSITE" id="PS50222"/>
    </source>
</evidence>
<dbReference type="PANTHER" id="PTHR24114">
    <property type="entry name" value="LEUCINE RICH REPEAT FAMILY PROTEIN"/>
    <property type="match status" value="1"/>
</dbReference>
<feature type="compositionally biased region" description="Basic and acidic residues" evidence="1">
    <location>
        <begin position="35"/>
        <end position="49"/>
    </location>
</feature>
<evidence type="ECO:0000313" key="3">
    <source>
        <dbReference type="EMBL" id="CAG5114142.1"/>
    </source>
</evidence>
<protein>
    <submittedName>
        <fullName evidence="3">Oidioi.mRNA.OKI2018_I69.chr2.g8210.t1.cds</fullName>
    </submittedName>
</protein>
<feature type="compositionally biased region" description="Low complexity" evidence="1">
    <location>
        <begin position="17"/>
        <end position="28"/>
    </location>
</feature>
<dbReference type="InterPro" id="IPR011992">
    <property type="entry name" value="EF-hand-dom_pair"/>
</dbReference>
<dbReference type="SUPFAM" id="SSF47473">
    <property type="entry name" value="EF-hand"/>
    <property type="match status" value="1"/>
</dbReference>
<dbReference type="EMBL" id="OU015567">
    <property type="protein sequence ID" value="CAG5114142.1"/>
    <property type="molecule type" value="Genomic_DNA"/>
</dbReference>
<reference evidence="3 4" key="1">
    <citation type="submission" date="2021-04" db="EMBL/GenBank/DDBJ databases">
        <authorList>
            <person name="Bliznina A."/>
        </authorList>
    </citation>
    <scope>NUCLEOTIDE SEQUENCE [LARGE SCALE GENOMIC DNA]</scope>
</reference>